<protein>
    <submittedName>
        <fullName evidence="9">2-oxoglutarate-dependent dioxygenase</fullName>
    </submittedName>
</protein>
<evidence type="ECO:0000256" key="7">
    <source>
        <dbReference type="RuleBase" id="RU003682"/>
    </source>
</evidence>
<dbReference type="Gene3D" id="2.60.120.330">
    <property type="entry name" value="B-lactam Antibiotic, Isopenicillin N Synthase, Chain"/>
    <property type="match status" value="1"/>
</dbReference>
<keyword evidence="3 9" id="KW-0223">Dioxygenase</keyword>
<reference evidence="9" key="1">
    <citation type="journal article" date="2023" name="Science">
        <title>Elucidation of the pathway for biosynthesis of saponin adjuvants from the soapbark tree.</title>
        <authorList>
            <person name="Reed J."/>
            <person name="Orme A."/>
            <person name="El-Demerdash A."/>
            <person name="Owen C."/>
            <person name="Martin L.B.B."/>
            <person name="Misra R.C."/>
            <person name="Kikuchi S."/>
            <person name="Rejzek M."/>
            <person name="Martin A.C."/>
            <person name="Harkess A."/>
            <person name="Leebens-Mack J."/>
            <person name="Louveau T."/>
            <person name="Stephenson M.J."/>
            <person name="Osbourn A."/>
        </authorList>
    </citation>
    <scope>NUCLEOTIDE SEQUENCE</scope>
    <source>
        <strain evidence="9">S10</strain>
    </source>
</reference>
<organism evidence="9 10">
    <name type="scientific">Quillaja saponaria</name>
    <name type="common">Soap bark tree</name>
    <dbReference type="NCBI Taxonomy" id="32244"/>
    <lineage>
        <taxon>Eukaryota</taxon>
        <taxon>Viridiplantae</taxon>
        <taxon>Streptophyta</taxon>
        <taxon>Embryophyta</taxon>
        <taxon>Tracheophyta</taxon>
        <taxon>Spermatophyta</taxon>
        <taxon>Magnoliopsida</taxon>
        <taxon>eudicotyledons</taxon>
        <taxon>Gunneridae</taxon>
        <taxon>Pentapetalae</taxon>
        <taxon>rosids</taxon>
        <taxon>fabids</taxon>
        <taxon>Fabales</taxon>
        <taxon>Quillajaceae</taxon>
        <taxon>Quillaja</taxon>
    </lineage>
</organism>
<keyword evidence="10" id="KW-1185">Reference proteome</keyword>
<dbReference type="PANTHER" id="PTHR47990">
    <property type="entry name" value="2-OXOGLUTARATE (2OG) AND FE(II)-DEPENDENT OXYGENASE SUPERFAMILY PROTEIN-RELATED"/>
    <property type="match status" value="1"/>
</dbReference>
<dbReference type="PROSITE" id="PS51471">
    <property type="entry name" value="FE2OG_OXY"/>
    <property type="match status" value="1"/>
</dbReference>
<dbReference type="GO" id="GO:0046872">
    <property type="term" value="F:metal ion binding"/>
    <property type="evidence" value="ECO:0007669"/>
    <property type="project" value="UniProtKB-KW"/>
</dbReference>
<evidence type="ECO:0000313" key="9">
    <source>
        <dbReference type="EMBL" id="KAJ7962923.1"/>
    </source>
</evidence>
<dbReference type="AlphaFoldDB" id="A0AAD7PPA8"/>
<evidence type="ECO:0000256" key="4">
    <source>
        <dbReference type="ARBA" id="ARBA00023002"/>
    </source>
</evidence>
<evidence type="ECO:0000256" key="6">
    <source>
        <dbReference type="ARBA" id="ARBA00057022"/>
    </source>
</evidence>
<dbReference type="Pfam" id="PF03171">
    <property type="entry name" value="2OG-FeII_Oxy"/>
    <property type="match status" value="1"/>
</dbReference>
<dbReference type="FunFam" id="2.60.120.330:FF:000022">
    <property type="entry name" value="Probable 2-oxoglutarate-dependent dioxygenase AOP1.2"/>
    <property type="match status" value="1"/>
</dbReference>
<keyword evidence="5 7" id="KW-0408">Iron</keyword>
<evidence type="ECO:0000256" key="3">
    <source>
        <dbReference type="ARBA" id="ARBA00022964"/>
    </source>
</evidence>
<keyword evidence="2 7" id="KW-0479">Metal-binding</keyword>
<comment type="caution">
    <text evidence="9">The sequence shown here is derived from an EMBL/GenBank/DDBJ whole genome shotgun (WGS) entry which is preliminary data.</text>
</comment>
<keyword evidence="4 7" id="KW-0560">Oxidoreductase</keyword>
<dbReference type="GO" id="GO:0051213">
    <property type="term" value="F:dioxygenase activity"/>
    <property type="evidence" value="ECO:0007669"/>
    <property type="project" value="UniProtKB-KW"/>
</dbReference>
<accession>A0AAD7PPA8</accession>
<dbReference type="KEGG" id="qsa:O6P43_018081"/>
<dbReference type="Proteomes" id="UP001163823">
    <property type="component" value="Chromosome 7"/>
</dbReference>
<name>A0AAD7PPA8_QUISA</name>
<evidence type="ECO:0000256" key="1">
    <source>
        <dbReference type="ARBA" id="ARBA00008056"/>
    </source>
</evidence>
<comment type="similarity">
    <text evidence="1 7">Belongs to the iron/ascorbate-dependent oxidoreductase family.</text>
</comment>
<evidence type="ECO:0000256" key="5">
    <source>
        <dbReference type="ARBA" id="ARBA00023004"/>
    </source>
</evidence>
<comment type="function">
    <text evidence="6">Probable 2-oxoglutarate-dependent dioxygenase that may be involved in glucosinolates biosynthesis. May play a role in the production of aliphatic glucosinolates.</text>
</comment>
<dbReference type="InterPro" id="IPR044861">
    <property type="entry name" value="IPNS-like_FE2OG_OXY"/>
</dbReference>
<dbReference type="SUPFAM" id="SSF51197">
    <property type="entry name" value="Clavaminate synthase-like"/>
    <property type="match status" value="1"/>
</dbReference>
<sequence>MEAETTPRLPVIDLSNVDYLKPNTSEWDLVKSKVHKALEEYGCFEALFDKIPLDLRKAVFAALEQLFDLPLQTKQRNVSKKPFHGYIGQSSMQPLYESLGIEDSNFCEKVESLTSILWPEGNPSFSKTMLSFSEQVSELDAIIRRMVLESLGVENYLDEHMKSSSYLFRVTKYKGPQTKETKLGLKSHKDKNLVTILYQNDVEGLEVQTKHGEWFVVKPSPESFIVMIGGSLVAWTNGRLYSPCHRVMMTGNEARYSTALFSVPKGGYITKAPEELVDEEHPLLYKPFDYAEFLKYFATEEGQKNEDAFKTYCGV</sequence>
<evidence type="ECO:0000259" key="8">
    <source>
        <dbReference type="PROSITE" id="PS51471"/>
    </source>
</evidence>
<feature type="domain" description="Fe2OG dioxygenase" evidence="8">
    <location>
        <begin position="162"/>
        <end position="264"/>
    </location>
</feature>
<dbReference type="PRINTS" id="PR00682">
    <property type="entry name" value="IPNSYNTHASE"/>
</dbReference>
<dbReference type="InterPro" id="IPR050231">
    <property type="entry name" value="Iron_ascorbate_oxido_reductase"/>
</dbReference>
<dbReference type="EMBL" id="JARAOO010000007">
    <property type="protein sequence ID" value="KAJ7962923.1"/>
    <property type="molecule type" value="Genomic_DNA"/>
</dbReference>
<evidence type="ECO:0000256" key="2">
    <source>
        <dbReference type="ARBA" id="ARBA00022723"/>
    </source>
</evidence>
<dbReference type="InterPro" id="IPR026992">
    <property type="entry name" value="DIOX_N"/>
</dbReference>
<dbReference type="Pfam" id="PF14226">
    <property type="entry name" value="DIOX_N"/>
    <property type="match status" value="1"/>
</dbReference>
<dbReference type="InterPro" id="IPR027443">
    <property type="entry name" value="IPNS-like_sf"/>
</dbReference>
<evidence type="ECO:0000313" key="10">
    <source>
        <dbReference type="Proteomes" id="UP001163823"/>
    </source>
</evidence>
<proteinExistence type="inferred from homology"/>
<dbReference type="InterPro" id="IPR005123">
    <property type="entry name" value="Oxoglu/Fe-dep_dioxygenase_dom"/>
</dbReference>
<gene>
    <name evidence="9" type="ORF">O6P43_018081</name>
</gene>